<keyword evidence="8" id="KW-0863">Zinc-finger</keyword>
<comment type="pathway">
    <text evidence="2">Protein modification; protein ubiquitination.</text>
</comment>
<keyword evidence="9" id="KW-0833">Ubl conjugation pathway</keyword>
<dbReference type="GO" id="GO:0008270">
    <property type="term" value="F:zinc ion binding"/>
    <property type="evidence" value="ECO:0007669"/>
    <property type="project" value="UniProtKB-KW"/>
</dbReference>
<dbReference type="Proteomes" id="UP000298663">
    <property type="component" value="Unassembled WGS sequence"/>
</dbReference>
<dbReference type="STRING" id="34508.A0A4U5ND50"/>
<dbReference type="GO" id="GO:0016558">
    <property type="term" value="P:protein import into peroxisome matrix"/>
    <property type="evidence" value="ECO:0007669"/>
    <property type="project" value="InterPro"/>
</dbReference>
<keyword evidence="10" id="KW-0862">Zinc</keyword>
<evidence type="ECO:0000313" key="20">
    <source>
        <dbReference type="Proteomes" id="UP000298663"/>
    </source>
</evidence>
<dbReference type="AlphaFoldDB" id="A0A4U5ND50"/>
<evidence type="ECO:0000256" key="7">
    <source>
        <dbReference type="ARBA" id="ARBA00022723"/>
    </source>
</evidence>
<keyword evidence="12" id="KW-1133">Transmembrane helix</keyword>
<evidence type="ECO:0000256" key="4">
    <source>
        <dbReference type="ARBA" id="ARBA00022448"/>
    </source>
</evidence>
<evidence type="ECO:0000256" key="13">
    <source>
        <dbReference type="ARBA" id="ARBA00023136"/>
    </source>
</evidence>
<evidence type="ECO:0000256" key="15">
    <source>
        <dbReference type="ARBA" id="ARBA00032511"/>
    </source>
</evidence>
<keyword evidence="14" id="KW-0576">Peroxisome</keyword>
<keyword evidence="13" id="KW-0472">Membrane</keyword>
<keyword evidence="5" id="KW-0808">Transferase</keyword>
<dbReference type="GO" id="GO:0005778">
    <property type="term" value="C:peroxisomal membrane"/>
    <property type="evidence" value="ECO:0007669"/>
    <property type="project" value="UniProtKB-SubCell"/>
</dbReference>
<evidence type="ECO:0000313" key="19">
    <source>
        <dbReference type="EMBL" id="TKR80758.1"/>
    </source>
</evidence>
<reference evidence="19 20" key="2">
    <citation type="journal article" date="2019" name="G3 (Bethesda)">
        <title>Hybrid Assembly of the Genome of the Entomopathogenic Nematode Steinernema carpocapsae Identifies the X-Chromosome.</title>
        <authorList>
            <person name="Serra L."/>
            <person name="Macchietto M."/>
            <person name="Macias-Munoz A."/>
            <person name="McGill C.J."/>
            <person name="Rodriguez I.M."/>
            <person name="Rodriguez B."/>
            <person name="Murad R."/>
            <person name="Mortazavi A."/>
        </authorList>
    </citation>
    <scope>NUCLEOTIDE SEQUENCE [LARGE SCALE GENOMIC DNA]</scope>
    <source>
        <strain evidence="19 20">ALL</strain>
    </source>
</reference>
<keyword evidence="4" id="KW-0813">Transport</keyword>
<feature type="domain" description="Pex N-terminal" evidence="18">
    <location>
        <begin position="14"/>
        <end position="197"/>
    </location>
</feature>
<comment type="catalytic activity">
    <reaction evidence="16">
        <text>[E2 ubiquitin-conjugating enzyme]-S-ubiquitinyl-L-cysteine + [acceptor protein]-L-cysteine = [E2 ubiquitin-conjugating enzyme]-L-cysteine + [acceptor protein]-S-ubiquitinyl-L-cysteine.</text>
        <dbReference type="EC" id="2.3.2.36"/>
    </reaction>
</comment>
<keyword evidence="6" id="KW-0812">Transmembrane</keyword>
<dbReference type="EMBL" id="AZBU02000004">
    <property type="protein sequence ID" value="TKR80758.1"/>
    <property type="molecule type" value="Genomic_DNA"/>
</dbReference>
<keyword evidence="7" id="KW-0479">Metal-binding</keyword>
<dbReference type="PROSITE" id="PS00518">
    <property type="entry name" value="ZF_RING_1"/>
    <property type="match status" value="1"/>
</dbReference>
<evidence type="ECO:0000256" key="5">
    <source>
        <dbReference type="ARBA" id="ARBA00022679"/>
    </source>
</evidence>
<dbReference type="InterPro" id="IPR017907">
    <property type="entry name" value="Znf_RING_CS"/>
</dbReference>
<evidence type="ECO:0000256" key="9">
    <source>
        <dbReference type="ARBA" id="ARBA00022786"/>
    </source>
</evidence>
<evidence type="ECO:0000256" key="8">
    <source>
        <dbReference type="ARBA" id="ARBA00022771"/>
    </source>
</evidence>
<proteinExistence type="inferred from homology"/>
<evidence type="ECO:0000256" key="12">
    <source>
        <dbReference type="ARBA" id="ARBA00022989"/>
    </source>
</evidence>
<evidence type="ECO:0000256" key="6">
    <source>
        <dbReference type="ARBA" id="ARBA00022692"/>
    </source>
</evidence>
<sequence>MTLRVAQIDAEILDSEVEELVSDAVNGFVASLPFSAAIVGERLRPEIRLFIRGILWSHRLLKGHSIGQEFMSLNYSNYDRRRMLVHFFVEAIIPYAAERIADWIPNRNHRLRKLVTKLEIWTSVISLLAHFYFLRNGGFRSLIERFLNLRSTYISPPTLGVMNYDALNRELLWHSFRDLIVLALPLIRLGRQFWRRRFASSKLSSSLNDEWTCARCGQIAVIPSQRNLAVPDEKNEFCPHIFCFYCYTSESGCEHCGKALDEKSMRFVTRRPIRGL</sequence>
<dbReference type="PANTHER" id="PTHR48178">
    <property type="entry name" value="PEROXISOME BIOGENESIS FACTOR 2"/>
    <property type="match status" value="1"/>
</dbReference>
<keyword evidence="20" id="KW-1185">Reference proteome</keyword>
<comment type="subcellular location">
    <subcellularLocation>
        <location evidence="1">Peroxisome membrane</location>
        <topology evidence="1">Multi-pass membrane protein</topology>
    </subcellularLocation>
</comment>
<keyword evidence="11" id="KW-0653">Protein transport</keyword>
<dbReference type="InterPro" id="IPR006845">
    <property type="entry name" value="Pex_N"/>
</dbReference>
<dbReference type="InterPro" id="IPR025654">
    <property type="entry name" value="PEX2/10"/>
</dbReference>
<organism evidence="19 20">
    <name type="scientific">Steinernema carpocapsae</name>
    <name type="common">Entomopathogenic nematode</name>
    <dbReference type="NCBI Taxonomy" id="34508"/>
    <lineage>
        <taxon>Eukaryota</taxon>
        <taxon>Metazoa</taxon>
        <taxon>Ecdysozoa</taxon>
        <taxon>Nematoda</taxon>
        <taxon>Chromadorea</taxon>
        <taxon>Rhabditida</taxon>
        <taxon>Tylenchina</taxon>
        <taxon>Panagrolaimomorpha</taxon>
        <taxon>Strongyloidoidea</taxon>
        <taxon>Steinernematidae</taxon>
        <taxon>Steinernema</taxon>
    </lineage>
</organism>
<evidence type="ECO:0000256" key="3">
    <source>
        <dbReference type="ARBA" id="ARBA00008704"/>
    </source>
</evidence>
<evidence type="ECO:0000256" key="16">
    <source>
        <dbReference type="ARBA" id="ARBA00034438"/>
    </source>
</evidence>
<evidence type="ECO:0000256" key="17">
    <source>
        <dbReference type="ARBA" id="ARBA00034523"/>
    </source>
</evidence>
<dbReference type="GO" id="GO:0061630">
    <property type="term" value="F:ubiquitin protein ligase activity"/>
    <property type="evidence" value="ECO:0007669"/>
    <property type="project" value="UniProtKB-EC"/>
</dbReference>
<name>A0A4U5ND50_STECR</name>
<gene>
    <name evidence="19" type="ORF">L596_014774</name>
</gene>
<comment type="caution">
    <text evidence="19">The sequence shown here is derived from an EMBL/GenBank/DDBJ whole genome shotgun (WGS) entry which is preliminary data.</text>
</comment>
<dbReference type="OrthoDB" id="1701437at2759"/>
<evidence type="ECO:0000256" key="1">
    <source>
        <dbReference type="ARBA" id="ARBA00004585"/>
    </source>
</evidence>
<reference evidence="19 20" key="1">
    <citation type="journal article" date="2015" name="Genome Biol.">
        <title>Comparative genomics of Steinernema reveals deeply conserved gene regulatory networks.</title>
        <authorList>
            <person name="Dillman A.R."/>
            <person name="Macchietto M."/>
            <person name="Porter C.F."/>
            <person name="Rogers A."/>
            <person name="Williams B."/>
            <person name="Antoshechkin I."/>
            <person name="Lee M.M."/>
            <person name="Goodwin Z."/>
            <person name="Lu X."/>
            <person name="Lewis E.E."/>
            <person name="Goodrich-Blair H."/>
            <person name="Stock S.P."/>
            <person name="Adams B.J."/>
            <person name="Sternberg P.W."/>
            <person name="Mortazavi A."/>
        </authorList>
    </citation>
    <scope>NUCLEOTIDE SEQUENCE [LARGE SCALE GENOMIC DNA]</scope>
    <source>
        <strain evidence="19 20">ALL</strain>
    </source>
</reference>
<comment type="similarity">
    <text evidence="3">Belongs to the pex2/pex10/pex12 family.</text>
</comment>
<evidence type="ECO:0000256" key="10">
    <source>
        <dbReference type="ARBA" id="ARBA00022833"/>
    </source>
</evidence>
<dbReference type="EC" id="2.3.2.36" evidence="17"/>
<accession>A0A4U5ND50</accession>
<dbReference type="PANTHER" id="PTHR48178:SF1">
    <property type="entry name" value="PEROXISOME BIOGENESIS FACTOR 2"/>
    <property type="match status" value="1"/>
</dbReference>
<evidence type="ECO:0000256" key="2">
    <source>
        <dbReference type="ARBA" id="ARBA00004906"/>
    </source>
</evidence>
<dbReference type="Pfam" id="PF04757">
    <property type="entry name" value="Pex2_Pex12"/>
    <property type="match status" value="1"/>
</dbReference>
<protein>
    <recommendedName>
        <fullName evidence="17">RING-type E3 ubiquitin transferase (cysteine targeting)</fullName>
        <ecNumber evidence="17">2.3.2.36</ecNumber>
    </recommendedName>
    <alternativeName>
        <fullName evidence="15">Peroxin-2</fullName>
    </alternativeName>
</protein>
<evidence type="ECO:0000256" key="14">
    <source>
        <dbReference type="ARBA" id="ARBA00023140"/>
    </source>
</evidence>
<evidence type="ECO:0000256" key="11">
    <source>
        <dbReference type="ARBA" id="ARBA00022927"/>
    </source>
</evidence>
<evidence type="ECO:0000259" key="18">
    <source>
        <dbReference type="Pfam" id="PF04757"/>
    </source>
</evidence>